<proteinExistence type="predicted"/>
<comment type="caution">
    <text evidence="2">The sequence shown here is derived from an EMBL/GenBank/DDBJ whole genome shotgun (WGS) entry which is preliminary data.</text>
</comment>
<dbReference type="AlphaFoldDB" id="A0A916ZCM7"/>
<dbReference type="RefSeq" id="WP_188996502.1">
    <property type="nucleotide sequence ID" value="NZ_BMHP01000004.1"/>
</dbReference>
<dbReference type="InterPro" id="IPR013022">
    <property type="entry name" value="Xyl_isomerase-like_TIM-brl"/>
</dbReference>
<organism evidence="2 3">
    <name type="scientific">Paenibacillus nasutitermitis</name>
    <dbReference type="NCBI Taxonomy" id="1652958"/>
    <lineage>
        <taxon>Bacteria</taxon>
        <taxon>Bacillati</taxon>
        <taxon>Bacillota</taxon>
        <taxon>Bacilli</taxon>
        <taxon>Bacillales</taxon>
        <taxon>Paenibacillaceae</taxon>
        <taxon>Paenibacillus</taxon>
    </lineage>
</organism>
<dbReference type="Gene3D" id="3.20.20.150">
    <property type="entry name" value="Divalent-metal-dependent TIM barrel enzymes"/>
    <property type="match status" value="1"/>
</dbReference>
<dbReference type="PANTHER" id="PTHR12110">
    <property type="entry name" value="HYDROXYPYRUVATE ISOMERASE"/>
    <property type="match status" value="1"/>
</dbReference>
<dbReference type="InterPro" id="IPR050312">
    <property type="entry name" value="IolE/XylAMocC-like"/>
</dbReference>
<reference evidence="2" key="1">
    <citation type="journal article" date="2014" name="Int. J. Syst. Evol. Microbiol.">
        <title>Complete genome sequence of Corynebacterium casei LMG S-19264T (=DSM 44701T), isolated from a smear-ripened cheese.</title>
        <authorList>
            <consortium name="US DOE Joint Genome Institute (JGI-PGF)"/>
            <person name="Walter F."/>
            <person name="Albersmeier A."/>
            <person name="Kalinowski J."/>
            <person name="Ruckert C."/>
        </authorList>
    </citation>
    <scope>NUCLEOTIDE SEQUENCE</scope>
    <source>
        <strain evidence="2">CGMCC 1.15178</strain>
    </source>
</reference>
<feature type="domain" description="Xylose isomerase-like TIM barrel" evidence="1">
    <location>
        <begin position="20"/>
        <end position="269"/>
    </location>
</feature>
<evidence type="ECO:0000313" key="2">
    <source>
        <dbReference type="EMBL" id="GGD86903.1"/>
    </source>
</evidence>
<keyword evidence="3" id="KW-1185">Reference proteome</keyword>
<evidence type="ECO:0000313" key="3">
    <source>
        <dbReference type="Proteomes" id="UP000612456"/>
    </source>
</evidence>
<accession>A0A916ZCM7</accession>
<dbReference type="Pfam" id="PF01261">
    <property type="entry name" value="AP_endonuc_2"/>
    <property type="match status" value="1"/>
</dbReference>
<reference evidence="2" key="2">
    <citation type="submission" date="2020-09" db="EMBL/GenBank/DDBJ databases">
        <authorList>
            <person name="Sun Q."/>
            <person name="Zhou Y."/>
        </authorList>
    </citation>
    <scope>NUCLEOTIDE SEQUENCE</scope>
    <source>
        <strain evidence="2">CGMCC 1.15178</strain>
    </source>
</reference>
<protein>
    <recommendedName>
        <fullName evidence="1">Xylose isomerase-like TIM barrel domain-containing protein</fullName>
    </recommendedName>
</protein>
<evidence type="ECO:0000259" key="1">
    <source>
        <dbReference type="Pfam" id="PF01261"/>
    </source>
</evidence>
<dbReference type="EMBL" id="BMHP01000004">
    <property type="protein sequence ID" value="GGD86903.1"/>
    <property type="molecule type" value="Genomic_DNA"/>
</dbReference>
<sequence>MIRLGGPIPETGSDPLLLARACREFGYRAAVCPEIDSKDSGVIHSVREAFDREDVLIAEVGCWSNLVDPDEAGRRRSLNYAYERLNLAEEVGALCSVTYIGSAAANSQYDPHPFNLSPEGFELAVDTIRNVLDTVKPKRAKFALEFMQWVLPDSPEACLDLIKAVDRPQFAAHLDPVNIILTPRQYFNNGELIKRCFDLLGPYIVSCHAKDIRLDNRLSLHLDETLPGTGNLDYRSYLRELDKLPGDVPLLLEHLETTAQYGQARDYLTAVLTAFSRAFAHDSCVSGEPCMEKK</sequence>
<name>A0A916ZCM7_9BACL</name>
<dbReference type="SUPFAM" id="SSF51658">
    <property type="entry name" value="Xylose isomerase-like"/>
    <property type="match status" value="1"/>
</dbReference>
<dbReference type="InterPro" id="IPR036237">
    <property type="entry name" value="Xyl_isomerase-like_sf"/>
</dbReference>
<dbReference type="Proteomes" id="UP000612456">
    <property type="component" value="Unassembled WGS sequence"/>
</dbReference>
<dbReference type="PANTHER" id="PTHR12110:SF21">
    <property type="entry name" value="XYLOSE ISOMERASE-LIKE TIM BARREL DOMAIN-CONTAINING PROTEIN"/>
    <property type="match status" value="1"/>
</dbReference>
<gene>
    <name evidence="2" type="ORF">GCM10010911_51680</name>
</gene>